<keyword evidence="1" id="KW-0812">Transmembrane</keyword>
<dbReference type="KEGG" id="pste:PSTEL_03055"/>
<feature type="transmembrane region" description="Helical" evidence="1">
    <location>
        <begin position="36"/>
        <end position="53"/>
    </location>
</feature>
<dbReference type="Proteomes" id="UP000029507">
    <property type="component" value="Chromosome"/>
</dbReference>
<sequence length="59" mass="6209">MKGKNVLAVAVSILLIVISSQIPSEKSAMLGVVQQLLLGVGLIGCLLAMWRFIKGGKKS</sequence>
<gene>
    <name evidence="2" type="ORF">PSTEL_03055</name>
</gene>
<dbReference type="AlphaFoldDB" id="A0A089LMW6"/>
<evidence type="ECO:0000313" key="3">
    <source>
        <dbReference type="Proteomes" id="UP000029507"/>
    </source>
</evidence>
<keyword evidence="1" id="KW-0472">Membrane</keyword>
<keyword evidence="3" id="KW-1185">Reference proteome</keyword>
<dbReference type="HOGENOM" id="CLU_208524_0_0_9"/>
<name>A0A089LMW6_9BACL</name>
<dbReference type="EMBL" id="CP009286">
    <property type="protein sequence ID" value="AIQ62247.1"/>
    <property type="molecule type" value="Genomic_DNA"/>
</dbReference>
<reference evidence="2 3" key="1">
    <citation type="submission" date="2014-08" db="EMBL/GenBank/DDBJ databases">
        <title>Comparative genomics of the Paenibacillus odorifer group.</title>
        <authorList>
            <person name="den Bakker H.C."/>
            <person name="Tsai Y.-C."/>
            <person name="Martin N."/>
            <person name="Korlach J."/>
            <person name="Wiedmann M."/>
        </authorList>
    </citation>
    <scope>NUCLEOTIDE SEQUENCE [LARGE SCALE GENOMIC DNA]</scope>
    <source>
        <strain evidence="2 3">DSM 14472</strain>
    </source>
</reference>
<keyword evidence="1" id="KW-1133">Transmembrane helix</keyword>
<accession>A0A089LMW6</accession>
<evidence type="ECO:0000256" key="1">
    <source>
        <dbReference type="SAM" id="Phobius"/>
    </source>
</evidence>
<evidence type="ECO:0000313" key="2">
    <source>
        <dbReference type="EMBL" id="AIQ62247.1"/>
    </source>
</evidence>
<dbReference type="RefSeq" id="WP_038693385.1">
    <property type="nucleotide sequence ID" value="NZ_CP009286.1"/>
</dbReference>
<organism evidence="2 3">
    <name type="scientific">Paenibacillus stellifer</name>
    <dbReference type="NCBI Taxonomy" id="169760"/>
    <lineage>
        <taxon>Bacteria</taxon>
        <taxon>Bacillati</taxon>
        <taxon>Bacillota</taxon>
        <taxon>Bacilli</taxon>
        <taxon>Bacillales</taxon>
        <taxon>Paenibacillaceae</taxon>
        <taxon>Paenibacillus</taxon>
    </lineage>
</organism>
<proteinExistence type="predicted"/>
<protein>
    <submittedName>
        <fullName evidence="2">Uncharacterized protein</fullName>
    </submittedName>
</protein>